<keyword evidence="1" id="KW-0812">Transmembrane</keyword>
<dbReference type="Proteomes" id="UP001182991">
    <property type="component" value="Unassembled WGS sequence"/>
</dbReference>
<feature type="transmembrane region" description="Helical" evidence="1">
    <location>
        <begin position="34"/>
        <end position="54"/>
    </location>
</feature>
<dbReference type="RefSeq" id="WP_311401996.1">
    <property type="nucleotide sequence ID" value="NZ_JAVRBG010000009.1"/>
</dbReference>
<proteinExistence type="predicted"/>
<evidence type="ECO:0000313" key="3">
    <source>
        <dbReference type="Proteomes" id="UP001182991"/>
    </source>
</evidence>
<evidence type="ECO:0000256" key="1">
    <source>
        <dbReference type="SAM" id="Phobius"/>
    </source>
</evidence>
<gene>
    <name evidence="2" type="ORF">RLT85_10510</name>
</gene>
<feature type="transmembrane region" description="Helical" evidence="1">
    <location>
        <begin position="5"/>
        <end position="22"/>
    </location>
</feature>
<keyword evidence="1" id="KW-1133">Transmembrane helix</keyword>
<sequence length="64" mass="7474">MKKSIINIFIISLSLTIIGFLMDSDPKEPSMLMRFVEFFGMIAMLSILISTIYFSTRFVYKKVR</sequence>
<evidence type="ECO:0000313" key="2">
    <source>
        <dbReference type="EMBL" id="MDT0295068.1"/>
    </source>
</evidence>
<accession>A0ABU2KK13</accession>
<comment type="caution">
    <text evidence="2">The sequence shown here is derived from an EMBL/GenBank/DDBJ whole genome shotgun (WGS) entry which is preliminary data.</text>
</comment>
<protein>
    <submittedName>
        <fullName evidence="2">Uncharacterized protein</fullName>
    </submittedName>
</protein>
<keyword evidence="1" id="KW-0472">Membrane</keyword>
<name>A0ABU2KK13_9FLAO</name>
<dbReference type="EMBL" id="JAVRBG010000009">
    <property type="protein sequence ID" value="MDT0295068.1"/>
    <property type="molecule type" value="Genomic_DNA"/>
</dbReference>
<keyword evidence="3" id="KW-1185">Reference proteome</keyword>
<organism evidence="2 3">
    <name type="scientific">Mesonia ostreae</name>
    <dbReference type="NCBI Taxonomy" id="861110"/>
    <lineage>
        <taxon>Bacteria</taxon>
        <taxon>Pseudomonadati</taxon>
        <taxon>Bacteroidota</taxon>
        <taxon>Flavobacteriia</taxon>
        <taxon>Flavobacteriales</taxon>
        <taxon>Flavobacteriaceae</taxon>
        <taxon>Mesonia</taxon>
    </lineage>
</organism>
<reference evidence="3" key="1">
    <citation type="submission" date="2023-07" db="EMBL/GenBank/DDBJ databases">
        <title>Isolating and identifying novel microbial strains from the Mariana Trench.</title>
        <authorList>
            <person name="Fu H."/>
        </authorList>
    </citation>
    <scope>NUCLEOTIDE SEQUENCE [LARGE SCALE GENOMIC DNA]</scope>
    <source>
        <strain evidence="3">T-y2</strain>
    </source>
</reference>